<keyword evidence="1" id="KW-0732">Signal</keyword>
<organism evidence="3 4">
    <name type="scientific">Litorilituus sediminis</name>
    <dbReference type="NCBI Taxonomy" id="718192"/>
    <lineage>
        <taxon>Bacteria</taxon>
        <taxon>Pseudomonadati</taxon>
        <taxon>Pseudomonadota</taxon>
        <taxon>Gammaproteobacteria</taxon>
        <taxon>Alteromonadales</taxon>
        <taxon>Colwelliaceae</taxon>
        <taxon>Litorilituus</taxon>
    </lineage>
</organism>
<evidence type="ECO:0000259" key="2">
    <source>
        <dbReference type="Pfam" id="PF09832"/>
    </source>
</evidence>
<accession>A0A4P6P5N7</accession>
<name>A0A4P6P5N7_9GAMM</name>
<dbReference type="Proteomes" id="UP000290244">
    <property type="component" value="Chromosome"/>
</dbReference>
<evidence type="ECO:0000313" key="3">
    <source>
        <dbReference type="EMBL" id="QBG34655.1"/>
    </source>
</evidence>
<keyword evidence="4" id="KW-1185">Reference proteome</keyword>
<dbReference type="KEGG" id="lsd:EMK97_02305"/>
<feature type="domain" description="DUF2059" evidence="2">
    <location>
        <begin position="81"/>
        <end position="135"/>
    </location>
</feature>
<dbReference type="OrthoDB" id="191313at2"/>
<proteinExistence type="predicted"/>
<gene>
    <name evidence="3" type="ORF">EMK97_02305</name>
</gene>
<dbReference type="Pfam" id="PF09832">
    <property type="entry name" value="DUF2059"/>
    <property type="match status" value="1"/>
</dbReference>
<evidence type="ECO:0000256" key="1">
    <source>
        <dbReference type="SAM" id="SignalP"/>
    </source>
</evidence>
<reference evidence="3 4" key="1">
    <citation type="submission" date="2018-12" db="EMBL/GenBank/DDBJ databases">
        <title>Complete genome of Litorilituus sediminis.</title>
        <authorList>
            <person name="Liu A."/>
            <person name="Rong J."/>
        </authorList>
    </citation>
    <scope>NUCLEOTIDE SEQUENCE [LARGE SCALE GENOMIC DNA]</scope>
    <source>
        <strain evidence="3 4">JCM 17549</strain>
    </source>
</reference>
<dbReference type="EMBL" id="CP034759">
    <property type="protein sequence ID" value="QBG34655.1"/>
    <property type="molecule type" value="Genomic_DNA"/>
</dbReference>
<feature type="signal peptide" evidence="1">
    <location>
        <begin position="1"/>
        <end position="20"/>
    </location>
</feature>
<dbReference type="InterPro" id="IPR018637">
    <property type="entry name" value="DUF2059"/>
</dbReference>
<dbReference type="RefSeq" id="WP_130599072.1">
    <property type="nucleotide sequence ID" value="NZ_CP034759.1"/>
</dbReference>
<dbReference type="AlphaFoldDB" id="A0A4P6P5N7"/>
<sequence>MKKLILIPAIFSALALNVVAKEQPVDELFKVMSIETQLASGFEAMLPMIEQIAADLKLDNEGKAELIDIFRTWFREDIDRDKIYQQMKQLYVQAFSDDEIREITAFYQTAIGKKFIEVLPNLMKDGAQIGMQEAQVKQAKLMARLKPFLEKHKAEK</sequence>
<feature type="chain" id="PRO_5020772372" evidence="1">
    <location>
        <begin position="21"/>
        <end position="156"/>
    </location>
</feature>
<evidence type="ECO:0000313" key="4">
    <source>
        <dbReference type="Proteomes" id="UP000290244"/>
    </source>
</evidence>
<protein>
    <submittedName>
        <fullName evidence="3">DUF2059 domain-containing protein</fullName>
    </submittedName>
</protein>